<feature type="domain" description="Glycosyl transferase family 1" evidence="2">
    <location>
        <begin position="154"/>
        <end position="314"/>
    </location>
</feature>
<dbReference type="STRING" id="1122146.IV53_GL000296"/>
<accession>A0A0R2KVU1</accession>
<dbReference type="Gene3D" id="3.40.50.2000">
    <property type="entry name" value="Glycogen Phosphorylase B"/>
    <property type="match status" value="2"/>
</dbReference>
<dbReference type="AlphaFoldDB" id="A0A0R2KVU1"/>
<keyword evidence="1 4" id="KW-0808">Transferase</keyword>
<dbReference type="RefSeq" id="WP_027106561.1">
    <property type="nucleotide sequence ID" value="NZ_AUHP01000013.1"/>
</dbReference>
<comment type="caution">
    <text evidence="4">The sequence shown here is derived from an EMBL/GenBank/DDBJ whole genome shotgun (WGS) entry which is preliminary data.</text>
</comment>
<dbReference type="PATRIC" id="fig|1122146.4.peg.302"/>
<evidence type="ECO:0000313" key="4">
    <source>
        <dbReference type="EMBL" id="KRN90381.1"/>
    </source>
</evidence>
<dbReference type="InterPro" id="IPR028098">
    <property type="entry name" value="Glyco_trans_4-like_N"/>
</dbReference>
<dbReference type="InterPro" id="IPR001296">
    <property type="entry name" value="Glyco_trans_1"/>
</dbReference>
<feature type="domain" description="Glycosyltransferase subfamily 4-like N-terminal" evidence="3">
    <location>
        <begin position="33"/>
        <end position="138"/>
    </location>
</feature>
<dbReference type="PANTHER" id="PTHR46401">
    <property type="entry name" value="GLYCOSYLTRANSFERASE WBBK-RELATED"/>
    <property type="match status" value="1"/>
</dbReference>
<proteinExistence type="predicted"/>
<evidence type="ECO:0000259" key="3">
    <source>
        <dbReference type="Pfam" id="PF13439"/>
    </source>
</evidence>
<evidence type="ECO:0000259" key="2">
    <source>
        <dbReference type="Pfam" id="PF00534"/>
    </source>
</evidence>
<dbReference type="OrthoDB" id="9802525at2"/>
<dbReference type="Pfam" id="PF13439">
    <property type="entry name" value="Glyco_transf_4"/>
    <property type="match status" value="1"/>
</dbReference>
<gene>
    <name evidence="4" type="ORF">IV53_GL000296</name>
</gene>
<reference evidence="4 5" key="1">
    <citation type="journal article" date="2015" name="Genome Announc.">
        <title>Expanding the biotechnology potential of lactobacilli through comparative genomics of 213 strains and associated genera.</title>
        <authorList>
            <person name="Sun Z."/>
            <person name="Harris H.M."/>
            <person name="McCann A."/>
            <person name="Guo C."/>
            <person name="Argimon S."/>
            <person name="Zhang W."/>
            <person name="Yang X."/>
            <person name="Jeffery I.B."/>
            <person name="Cooney J.C."/>
            <person name="Kagawa T.F."/>
            <person name="Liu W."/>
            <person name="Song Y."/>
            <person name="Salvetti E."/>
            <person name="Wrobel A."/>
            <person name="Rasinkangas P."/>
            <person name="Parkhill J."/>
            <person name="Rea M.C."/>
            <person name="O'Sullivan O."/>
            <person name="Ritari J."/>
            <person name="Douillard F.P."/>
            <person name="Paul Ross R."/>
            <person name="Yang R."/>
            <person name="Briner A.E."/>
            <person name="Felis G.E."/>
            <person name="de Vos W.M."/>
            <person name="Barrangou R."/>
            <person name="Klaenhammer T.R."/>
            <person name="Caufield P.W."/>
            <person name="Cui Y."/>
            <person name="Zhang H."/>
            <person name="O'Toole P.W."/>
        </authorList>
    </citation>
    <scope>NUCLEOTIDE SEQUENCE [LARGE SCALE GENOMIC DNA]</scope>
    <source>
        <strain evidence="4 5">DSM 22408</strain>
    </source>
</reference>
<dbReference type="PANTHER" id="PTHR46401:SF2">
    <property type="entry name" value="GLYCOSYLTRANSFERASE WBBK-RELATED"/>
    <property type="match status" value="1"/>
</dbReference>
<organism evidence="4 5">
    <name type="scientific">Ligilactobacillus ceti DSM 22408</name>
    <dbReference type="NCBI Taxonomy" id="1122146"/>
    <lineage>
        <taxon>Bacteria</taxon>
        <taxon>Bacillati</taxon>
        <taxon>Bacillota</taxon>
        <taxon>Bacilli</taxon>
        <taxon>Lactobacillales</taxon>
        <taxon>Lactobacillaceae</taxon>
        <taxon>Ligilactobacillus</taxon>
    </lineage>
</organism>
<name>A0A0R2KVU1_9LACO</name>
<dbReference type="Proteomes" id="UP000051500">
    <property type="component" value="Unassembled WGS sequence"/>
</dbReference>
<evidence type="ECO:0000313" key="5">
    <source>
        <dbReference type="Proteomes" id="UP000051500"/>
    </source>
</evidence>
<dbReference type="GO" id="GO:0009103">
    <property type="term" value="P:lipopolysaccharide biosynthetic process"/>
    <property type="evidence" value="ECO:0007669"/>
    <property type="project" value="TreeGrafter"/>
</dbReference>
<dbReference type="EMBL" id="JQBZ01000003">
    <property type="protein sequence ID" value="KRN90381.1"/>
    <property type="molecule type" value="Genomic_DNA"/>
</dbReference>
<keyword evidence="5" id="KW-1185">Reference proteome</keyword>
<sequence>MLNIHMFSSATKVKGQGVGSAYLELIKLLRTTFPREMEIKINDFQKSDISHYHTVDFKFYLSTFTKKRGCKVGYVHFLPETLEGSLKLPGISKTIFNKYLISFYKRMDQLVVVNPSFIPKLMNYGIPEEKITYIPNFVAKSDFYPKSAPTQQYLRKQHGFDPNKFIVLGVGQIQERKGVADFIELARRMPDVQFVWVGGFSFGRITDGYAELKKKVDNPLPNLFFPGIVDREKMNDYYNMADLFLLPSYNELFPMSILEAFSSETPVLVRDLELYHAVIADYYLAAQDCDDMEVKIRDLQEHPEKMQDLQQKAQAAANYYSEERLAKIWLEYYQSLSKGK</sequence>
<dbReference type="GO" id="GO:0016757">
    <property type="term" value="F:glycosyltransferase activity"/>
    <property type="evidence" value="ECO:0007669"/>
    <property type="project" value="InterPro"/>
</dbReference>
<dbReference type="Pfam" id="PF00534">
    <property type="entry name" value="Glycos_transf_1"/>
    <property type="match status" value="1"/>
</dbReference>
<dbReference type="SUPFAM" id="SSF53756">
    <property type="entry name" value="UDP-Glycosyltransferase/glycogen phosphorylase"/>
    <property type="match status" value="1"/>
</dbReference>
<dbReference type="CDD" id="cd03801">
    <property type="entry name" value="GT4_PimA-like"/>
    <property type="match status" value="1"/>
</dbReference>
<dbReference type="eggNOG" id="COG0438">
    <property type="taxonomic scope" value="Bacteria"/>
</dbReference>
<protein>
    <submittedName>
        <fullName evidence="4">Glycosyltransferase</fullName>
    </submittedName>
</protein>
<evidence type="ECO:0000256" key="1">
    <source>
        <dbReference type="ARBA" id="ARBA00022679"/>
    </source>
</evidence>